<evidence type="ECO:0000256" key="1">
    <source>
        <dbReference type="ARBA" id="ARBA00004633"/>
    </source>
</evidence>
<dbReference type="Pfam" id="PF03997">
    <property type="entry name" value="VPS28"/>
    <property type="match status" value="1"/>
</dbReference>
<dbReference type="PIRSF" id="PIRSF017535">
    <property type="entry name" value="VPS28"/>
    <property type="match status" value="1"/>
</dbReference>
<comment type="function">
    <text evidence="5">Component of the ESCRT-I complex (endosomal sorting complex required for transport I), a regulator of vesicular trafficking process.</text>
</comment>
<evidence type="ECO:0000256" key="4">
    <source>
        <dbReference type="ARBA" id="ARBA00022927"/>
    </source>
</evidence>
<dbReference type="Gene3D" id="1.20.120.1130">
    <property type="match status" value="1"/>
</dbReference>
<dbReference type="PANTHER" id="PTHR12937">
    <property type="entry name" value="VACUOLAR PROTEIN SORTING 28, ISOFORM 2 VPS28"/>
    <property type="match status" value="1"/>
</dbReference>
<feature type="domain" description="VPS28 C-terminal" evidence="7">
    <location>
        <begin position="143"/>
        <end position="239"/>
    </location>
</feature>
<dbReference type="GO" id="GO:0031902">
    <property type="term" value="C:late endosome membrane"/>
    <property type="evidence" value="ECO:0007669"/>
    <property type="project" value="UniProtKB-SubCell"/>
</dbReference>
<dbReference type="SUPFAM" id="SSF140427">
    <property type="entry name" value="VPS28 C-terminal domain-like"/>
    <property type="match status" value="1"/>
</dbReference>
<comment type="similarity">
    <text evidence="5 6">Belongs to the VPS28 family.</text>
</comment>
<keyword evidence="3 5" id="KW-0967">Endosome</keyword>
<evidence type="ECO:0000259" key="8">
    <source>
        <dbReference type="PROSITE" id="PS51313"/>
    </source>
</evidence>
<dbReference type="GO" id="GO:0043328">
    <property type="term" value="P:protein transport to vacuole involved in ubiquitin-dependent protein catabolic process via the multivesicular body sorting pathway"/>
    <property type="evidence" value="ECO:0007669"/>
    <property type="project" value="TreeGrafter"/>
</dbReference>
<dbReference type="InterPro" id="IPR037202">
    <property type="entry name" value="ESCRT_assembly_dom"/>
</dbReference>
<feature type="domain" description="VPS28 N-terminal" evidence="8">
    <location>
        <begin position="26"/>
        <end position="132"/>
    </location>
</feature>
<evidence type="ECO:0000256" key="2">
    <source>
        <dbReference type="ARBA" id="ARBA00022448"/>
    </source>
</evidence>
<keyword evidence="10" id="KW-1185">Reference proteome</keyword>
<dbReference type="OrthoDB" id="2671at2759"/>
<gene>
    <name evidence="9" type="ORF">MAM1_0153c06725</name>
</gene>
<dbReference type="PROSITE" id="PS51310">
    <property type="entry name" value="VPS28_C"/>
    <property type="match status" value="1"/>
</dbReference>
<comment type="subcellular location">
    <subcellularLocation>
        <location evidence="1">Late endosome membrane</location>
        <topology evidence="1">Peripheral membrane protein</topology>
    </subcellularLocation>
</comment>
<dbReference type="FunFam" id="1.20.120.1130:FF:000001">
    <property type="entry name" value="Vacuolar protein sorting-associated protein 28 homolog"/>
    <property type="match status" value="1"/>
</dbReference>
<evidence type="ECO:0000313" key="9">
    <source>
        <dbReference type="EMBL" id="GAN07232.1"/>
    </source>
</evidence>
<dbReference type="InterPro" id="IPR037206">
    <property type="entry name" value="VPS28_C_sf"/>
</dbReference>
<protein>
    <recommendedName>
        <fullName evidence="5">Vacuolar protein sorting-associated protein 28</fullName>
    </recommendedName>
    <alternativeName>
        <fullName evidence="5">ESCRT-I complex subunit VPS28</fullName>
    </alternativeName>
</protein>
<proteinExistence type="inferred from homology"/>
<dbReference type="SUPFAM" id="SSF140111">
    <property type="entry name" value="Endosomal sorting complex assembly domain"/>
    <property type="match status" value="1"/>
</dbReference>
<dbReference type="AlphaFoldDB" id="A0A0C9MUW6"/>
<dbReference type="GO" id="GO:0000813">
    <property type="term" value="C:ESCRT I complex"/>
    <property type="evidence" value="ECO:0007669"/>
    <property type="project" value="UniProtKB-UniRule"/>
</dbReference>
<evidence type="ECO:0000256" key="3">
    <source>
        <dbReference type="ARBA" id="ARBA00022753"/>
    </source>
</evidence>
<dbReference type="InterPro" id="IPR017898">
    <property type="entry name" value="VPS28_N"/>
</dbReference>
<evidence type="ECO:0000313" key="10">
    <source>
        <dbReference type="Proteomes" id="UP000053815"/>
    </source>
</evidence>
<organism evidence="9">
    <name type="scientific">Mucor ambiguus</name>
    <dbReference type="NCBI Taxonomy" id="91626"/>
    <lineage>
        <taxon>Eukaryota</taxon>
        <taxon>Fungi</taxon>
        <taxon>Fungi incertae sedis</taxon>
        <taxon>Mucoromycota</taxon>
        <taxon>Mucoromycotina</taxon>
        <taxon>Mucoromycetes</taxon>
        <taxon>Mucorales</taxon>
        <taxon>Mucorineae</taxon>
        <taxon>Mucoraceae</taxon>
        <taxon>Mucor</taxon>
    </lineage>
</organism>
<keyword evidence="4 5" id="KW-0653">Protein transport</keyword>
<dbReference type="InterPro" id="IPR007143">
    <property type="entry name" value="Vps28"/>
</dbReference>
<evidence type="ECO:0000256" key="5">
    <source>
        <dbReference type="PIRNR" id="PIRNR017535"/>
    </source>
</evidence>
<evidence type="ECO:0000256" key="6">
    <source>
        <dbReference type="PROSITE-ProRule" id="PRU00642"/>
    </source>
</evidence>
<dbReference type="GO" id="GO:0044877">
    <property type="term" value="F:protein-containing complex binding"/>
    <property type="evidence" value="ECO:0007669"/>
    <property type="project" value="TreeGrafter"/>
</dbReference>
<reference evidence="9" key="1">
    <citation type="submission" date="2014-09" db="EMBL/GenBank/DDBJ databases">
        <title>Draft genome sequence of an oleaginous Mucoromycotina fungus Mucor ambiguus NBRC6742.</title>
        <authorList>
            <person name="Takeda I."/>
            <person name="Yamane N."/>
            <person name="Morita T."/>
            <person name="Tamano K."/>
            <person name="Machida M."/>
            <person name="Baker S."/>
            <person name="Koike H."/>
        </authorList>
    </citation>
    <scope>NUCLEOTIDE SEQUENCE</scope>
    <source>
        <strain evidence="9">NBRC 6742</strain>
    </source>
</reference>
<dbReference type="Proteomes" id="UP000053815">
    <property type="component" value="Unassembled WGS sequence"/>
</dbReference>
<dbReference type="InterPro" id="IPR038358">
    <property type="entry name" value="VPS28_N_sf"/>
</dbReference>
<dbReference type="PROSITE" id="PS51313">
    <property type="entry name" value="VPS28_N"/>
    <property type="match status" value="1"/>
</dbReference>
<dbReference type="STRING" id="91626.A0A0C9MUW6"/>
<accession>A0A0C9MUW6</accession>
<keyword evidence="2 5" id="KW-0813">Transport</keyword>
<evidence type="ECO:0000259" key="7">
    <source>
        <dbReference type="PROSITE" id="PS51310"/>
    </source>
</evidence>
<dbReference type="InterPro" id="IPR017899">
    <property type="entry name" value="VPS28_C"/>
</dbReference>
<sequence>MLLTIVAIQQVSVERFVYGKTTHTESAPLDLNLDEEVKLFTNNKERDKYDNMADLYSIIVLMEHLEKAFIRDSITADEYTPQCASLIAKYKTTMNFLSDSVENLETFMNDYKLSCPAAVNRFKIGVPATYEHAIGDNTKDVAKSAKYIAESVLHFITLMDTLRLNRYAVDELHPILADLIQSLNNVPGLSAEFEGKQKVRQWLITLHSMKASDEITEEQARQMLFEMDQSHSEFHRLLSGDHTKDGASA</sequence>
<dbReference type="Gene3D" id="1.20.1440.200">
    <property type="match status" value="1"/>
</dbReference>
<dbReference type="EMBL" id="DF836442">
    <property type="protein sequence ID" value="GAN07232.1"/>
    <property type="molecule type" value="Genomic_DNA"/>
</dbReference>
<name>A0A0C9MUW6_9FUNG</name>
<dbReference type="PANTHER" id="PTHR12937:SF0">
    <property type="entry name" value="VACUOLAR PROTEIN SORTING-ASSOCIATED PROTEIN 28 HOMOLOG"/>
    <property type="match status" value="1"/>
</dbReference>